<keyword evidence="11" id="KW-1185">Reference proteome</keyword>
<dbReference type="InterPro" id="IPR037523">
    <property type="entry name" value="VOC_core"/>
</dbReference>
<dbReference type="Pfam" id="PF22632">
    <property type="entry name" value="BphC_D1"/>
    <property type="match status" value="1"/>
</dbReference>
<dbReference type="Proteomes" id="UP001500839">
    <property type="component" value="Unassembled WGS sequence"/>
</dbReference>
<gene>
    <name evidence="10" type="primary">bphC_2</name>
    <name evidence="10" type="ORF">GCM10023353_34280</name>
</gene>
<dbReference type="RefSeq" id="WP_345602824.1">
    <property type="nucleotide sequence ID" value="NZ_BAABKQ010000001.1"/>
</dbReference>
<accession>A0ABP9CYK0</accession>
<dbReference type="InterPro" id="IPR029068">
    <property type="entry name" value="Glyas_Bleomycin-R_OHBP_Dase"/>
</dbReference>
<evidence type="ECO:0000256" key="4">
    <source>
        <dbReference type="ARBA" id="ARBA00022797"/>
    </source>
</evidence>
<dbReference type="InterPro" id="IPR000486">
    <property type="entry name" value="Xdiol_ring_cleave_dOase_1/2"/>
</dbReference>
<keyword evidence="3" id="KW-0479">Metal-binding</keyword>
<dbReference type="PROSITE" id="PS51819">
    <property type="entry name" value="VOC"/>
    <property type="match status" value="2"/>
</dbReference>
<comment type="cofactor">
    <cofactor evidence="1 8">
        <name>Fe(2+)</name>
        <dbReference type="ChEBI" id="CHEBI:29033"/>
    </cofactor>
</comment>
<dbReference type="CDD" id="cd07237">
    <property type="entry name" value="BphC1-RGP6_C_like"/>
    <property type="match status" value="1"/>
</dbReference>
<dbReference type="InterPro" id="IPR018146">
    <property type="entry name" value="Glyoxalase_1_CS"/>
</dbReference>
<evidence type="ECO:0000313" key="11">
    <source>
        <dbReference type="Proteomes" id="UP001500839"/>
    </source>
</evidence>
<proteinExistence type="inferred from homology"/>
<evidence type="ECO:0000256" key="1">
    <source>
        <dbReference type="ARBA" id="ARBA00001954"/>
    </source>
</evidence>
<dbReference type="EMBL" id="BAABKQ010000001">
    <property type="protein sequence ID" value="GAA4822810.1"/>
    <property type="molecule type" value="Genomic_DNA"/>
</dbReference>
<reference evidence="11" key="1">
    <citation type="journal article" date="2019" name="Int. J. Syst. Evol. Microbiol.">
        <title>The Global Catalogue of Microorganisms (GCM) 10K type strain sequencing project: providing services to taxonomists for standard genome sequencing and annotation.</title>
        <authorList>
            <consortium name="The Broad Institute Genomics Platform"/>
            <consortium name="The Broad Institute Genome Sequencing Center for Infectious Disease"/>
            <person name="Wu L."/>
            <person name="Ma J."/>
        </authorList>
    </citation>
    <scope>NUCLEOTIDE SEQUENCE [LARGE SCALE GENOMIC DNA]</scope>
    <source>
        <strain evidence="11">JCM 18542</strain>
    </source>
</reference>
<evidence type="ECO:0000313" key="10">
    <source>
        <dbReference type="EMBL" id="GAA4822810.1"/>
    </source>
</evidence>
<evidence type="ECO:0000256" key="5">
    <source>
        <dbReference type="ARBA" id="ARBA00022964"/>
    </source>
</evidence>
<dbReference type="SUPFAM" id="SSF54593">
    <property type="entry name" value="Glyoxalase/Bleomycin resistance protein/Dihydroxybiphenyl dioxygenase"/>
    <property type="match status" value="1"/>
</dbReference>
<keyword evidence="4 8" id="KW-0058">Aromatic hydrocarbons catabolism</keyword>
<keyword evidence="5 8" id="KW-0223">Dioxygenase</keyword>
<evidence type="ECO:0000256" key="8">
    <source>
        <dbReference type="RuleBase" id="RU000683"/>
    </source>
</evidence>
<evidence type="ECO:0000256" key="3">
    <source>
        <dbReference type="ARBA" id="ARBA00022723"/>
    </source>
</evidence>
<evidence type="ECO:0000256" key="2">
    <source>
        <dbReference type="ARBA" id="ARBA00008784"/>
    </source>
</evidence>
<comment type="similarity">
    <text evidence="2 8">Belongs to the extradiol ring-cleavage dioxygenase family.</text>
</comment>
<dbReference type="PROSITE" id="PS00934">
    <property type="entry name" value="GLYOXALASE_I_1"/>
    <property type="match status" value="1"/>
</dbReference>
<name>A0ABP9CYK0_9ACTN</name>
<feature type="domain" description="VOC" evidence="9">
    <location>
        <begin position="158"/>
        <end position="282"/>
    </location>
</feature>
<comment type="caution">
    <text evidence="10">The sequence shown here is derived from an EMBL/GenBank/DDBJ whole genome shotgun (WGS) entry which is preliminary data.</text>
</comment>
<evidence type="ECO:0000256" key="7">
    <source>
        <dbReference type="ARBA" id="ARBA00023004"/>
    </source>
</evidence>
<dbReference type="Gene3D" id="3.10.180.10">
    <property type="entry name" value="2,3-Dihydroxybiphenyl 1,2-Dioxygenase, domain 1"/>
    <property type="match status" value="2"/>
</dbReference>
<sequence length="316" mass="34131">MADVKKAGATNPREIRALGYIEVQTNDMERWRKLAFGVLGFAEGAPPAGGDDTGALYLRMDERAARIIVTPGEVDGVTVVGWEVRDQEALDRVRAAVAAAGVEVRDLTLAEADARRVEAAIAFTDPAGTRLEVFHGALLDHSPVVTPFGAKFVTGAQGLGHVVIPVPDQGAAYDFYVKTLGFLSRGAFRMPAPPEYGPMRIRFFGVNQRHHSLAMMPSPKQGPGLIHVMVEVDTLDAVGQAQDRVVAEGISLSSTIGRHTNDKMVSFYVRAPGGWDIEFGCEGMLVDETYYTAEEITADSYWGHDWSGSEPLAVIS</sequence>
<dbReference type="InterPro" id="IPR004360">
    <property type="entry name" value="Glyas_Fos-R_dOase_dom"/>
</dbReference>
<keyword evidence="6 8" id="KW-0560">Oxidoreductase</keyword>
<organism evidence="10 11">
    <name type="scientific">Tomitella cavernea</name>
    <dbReference type="NCBI Taxonomy" id="1387982"/>
    <lineage>
        <taxon>Bacteria</taxon>
        <taxon>Bacillati</taxon>
        <taxon>Actinomycetota</taxon>
        <taxon>Actinomycetes</taxon>
        <taxon>Mycobacteriales</taxon>
        <taxon>Tomitella</taxon>
    </lineage>
</organism>
<protein>
    <submittedName>
        <fullName evidence="10">Biphenyl-2,3-diol 1,2-dioxygenase</fullName>
    </submittedName>
</protein>
<dbReference type="CDD" id="cd07252">
    <property type="entry name" value="BphC1-RGP6_N_like"/>
    <property type="match status" value="1"/>
</dbReference>
<evidence type="ECO:0000259" key="9">
    <source>
        <dbReference type="PROSITE" id="PS51819"/>
    </source>
</evidence>
<dbReference type="PROSITE" id="PS00082">
    <property type="entry name" value="EXTRADIOL_DIOXYGENAS"/>
    <property type="match status" value="1"/>
</dbReference>
<feature type="domain" description="VOC" evidence="9">
    <location>
        <begin position="17"/>
        <end position="136"/>
    </location>
</feature>
<evidence type="ECO:0000256" key="6">
    <source>
        <dbReference type="ARBA" id="ARBA00023002"/>
    </source>
</evidence>
<keyword evidence="7 8" id="KW-0408">Iron</keyword>
<dbReference type="Pfam" id="PF00903">
    <property type="entry name" value="Glyoxalase"/>
    <property type="match status" value="1"/>
</dbReference>